<evidence type="ECO:0000313" key="2">
    <source>
        <dbReference type="EMBL" id="GGA24951.1"/>
    </source>
</evidence>
<dbReference type="Proteomes" id="UP000620046">
    <property type="component" value="Unassembled WGS sequence"/>
</dbReference>
<comment type="caution">
    <text evidence="2">The sequence shown here is derived from an EMBL/GenBank/DDBJ whole genome shotgun (WGS) entry which is preliminary data.</text>
</comment>
<gene>
    <name evidence="2" type="ORF">GCM10010981_11800</name>
</gene>
<dbReference type="Pfam" id="PF18648">
    <property type="entry name" value="ADPRTs_Tse2"/>
    <property type="match status" value="1"/>
</dbReference>
<reference evidence="3" key="1">
    <citation type="journal article" date="2019" name="Int. J. Syst. Evol. Microbiol.">
        <title>The Global Catalogue of Microorganisms (GCM) 10K type strain sequencing project: providing services to taxonomists for standard genome sequencing and annotation.</title>
        <authorList>
            <consortium name="The Broad Institute Genomics Platform"/>
            <consortium name="The Broad Institute Genome Sequencing Center for Infectious Disease"/>
            <person name="Wu L."/>
            <person name="Ma J."/>
        </authorList>
    </citation>
    <scope>NUCLEOTIDE SEQUENCE [LARGE SCALE GENOMIC DNA]</scope>
    <source>
        <strain evidence="3">CGMCC 1.15439</strain>
    </source>
</reference>
<proteinExistence type="predicted"/>
<name>A0ABQ1FPY9_9GAMM</name>
<dbReference type="RefSeq" id="WP_188793305.1">
    <property type="nucleotide sequence ID" value="NZ_BMJA01000001.1"/>
</dbReference>
<evidence type="ECO:0000259" key="1">
    <source>
        <dbReference type="Pfam" id="PF18648"/>
    </source>
</evidence>
<evidence type="ECO:0000313" key="3">
    <source>
        <dbReference type="Proteomes" id="UP000620046"/>
    </source>
</evidence>
<sequence>MTDELKNVYKNVGSLDRFFDEKTPVDLFRGQKIGDHAELMQPTLIGWYTKLEPRHPDVLVNDSVGVSPQYSGGDFSALMTEGKDKAATEEILKNADKYTVKGCRTMVGKHRGLSVFDKTNRALRNFEWYKIEKGTDIPEPLAVTRDSALLESVKPIHYTVAPKDDMPLPLFLQYLKTLGSKAKLDK</sequence>
<keyword evidence="3" id="KW-1185">Reference proteome</keyword>
<feature type="domain" description="Tse2 ADP-ribosyltransferase toxin" evidence="1">
    <location>
        <begin position="123"/>
        <end position="183"/>
    </location>
</feature>
<dbReference type="EMBL" id="BMJA01000001">
    <property type="protein sequence ID" value="GGA24951.1"/>
    <property type="molecule type" value="Genomic_DNA"/>
</dbReference>
<organism evidence="2 3">
    <name type="scientific">Dyella nitratireducens</name>
    <dbReference type="NCBI Taxonomy" id="1849580"/>
    <lineage>
        <taxon>Bacteria</taxon>
        <taxon>Pseudomonadati</taxon>
        <taxon>Pseudomonadota</taxon>
        <taxon>Gammaproteobacteria</taxon>
        <taxon>Lysobacterales</taxon>
        <taxon>Rhodanobacteraceae</taxon>
        <taxon>Dyella</taxon>
    </lineage>
</organism>
<dbReference type="InterPro" id="IPR041018">
    <property type="entry name" value="ADPRTs_Tse2"/>
</dbReference>
<protein>
    <recommendedName>
        <fullName evidence="1">Tse2 ADP-ribosyltransferase toxin domain-containing protein</fullName>
    </recommendedName>
</protein>
<accession>A0ABQ1FPY9</accession>